<sequence>MVLRTIGALLTGVILSAGCGQALAETAHMPRVAFINPGFGSKGFWKDVSETMHAAAKQFGFEIVEFDSDRQWPLMAQNANRVFAMDPPPDYIIASNEHQQGGRIIIEANTRHIPIFMLLNDLTDEQKARLGHAGGKKLPYWIATLTPDNKKAGYDIARSLVVADEKLHPDETDRDICLLSLTGDWNTPASLDRIAGLDLALADFPVLDEKRRLVANWSYDEAYKRTAGWLPEGCLDAVWAANDDIARGAIAAIEDTGKVAGKDVVVGGLNWSAQGLKLVKEGKMTMTHGGHFLAGAWIMVMLNDFHNGVDLQGKGPNYSFPMQAITRDNVDLFQEKFGKRDWNIVDFTTFSLSGREKDGATYQFDLKHLFAAIKPDR</sequence>
<name>A0ABM6Q6P9_9PROT</name>
<dbReference type="Proteomes" id="UP000233458">
    <property type="component" value="Chromosome"/>
</dbReference>
<keyword evidence="7" id="KW-1185">Reference proteome</keyword>
<gene>
    <name evidence="6" type="ORF">CSC3H3_05240</name>
</gene>
<organism evidence="6 7">
    <name type="scientific">Thalassospira marina</name>
    <dbReference type="NCBI Taxonomy" id="2048283"/>
    <lineage>
        <taxon>Bacteria</taxon>
        <taxon>Pseudomonadati</taxon>
        <taxon>Pseudomonadota</taxon>
        <taxon>Alphaproteobacteria</taxon>
        <taxon>Rhodospirillales</taxon>
        <taxon>Thalassospiraceae</taxon>
        <taxon>Thalassospira</taxon>
    </lineage>
</organism>
<dbReference type="EMBL" id="CP024199">
    <property type="protein sequence ID" value="AUG52194.1"/>
    <property type="molecule type" value="Genomic_DNA"/>
</dbReference>
<evidence type="ECO:0000313" key="7">
    <source>
        <dbReference type="Proteomes" id="UP000233458"/>
    </source>
</evidence>
<evidence type="ECO:0000256" key="1">
    <source>
        <dbReference type="ARBA" id="ARBA00004196"/>
    </source>
</evidence>
<dbReference type="Pfam" id="PF13407">
    <property type="entry name" value="Peripla_BP_4"/>
    <property type="match status" value="1"/>
</dbReference>
<evidence type="ECO:0000259" key="5">
    <source>
        <dbReference type="Pfam" id="PF13407"/>
    </source>
</evidence>
<dbReference type="RefSeq" id="WP_101284183.1">
    <property type="nucleotide sequence ID" value="NZ_CP024199.1"/>
</dbReference>
<dbReference type="SUPFAM" id="SSF53822">
    <property type="entry name" value="Periplasmic binding protein-like I"/>
    <property type="match status" value="1"/>
</dbReference>
<comment type="subcellular location">
    <subcellularLocation>
        <location evidence="1">Cell envelope</location>
    </subcellularLocation>
</comment>
<dbReference type="InterPro" id="IPR025997">
    <property type="entry name" value="SBP_2_dom"/>
</dbReference>
<reference evidence="6 7" key="1">
    <citation type="submission" date="2017-10" db="EMBL/GenBank/DDBJ databases">
        <title>Biodiversity and function of Thalassospira species in the particle-attached aromatic-hydrocarbon-degrading consortia from the surface seawater of the China South Sea.</title>
        <authorList>
            <person name="Dong C."/>
            <person name="Liu R."/>
            <person name="Shao Z."/>
        </authorList>
    </citation>
    <scope>NUCLEOTIDE SEQUENCE [LARGE SCALE GENOMIC DNA]</scope>
    <source>
        <strain evidence="6 7">CSC3H3</strain>
    </source>
</reference>
<feature type="domain" description="Periplasmic binding protein" evidence="5">
    <location>
        <begin position="32"/>
        <end position="288"/>
    </location>
</feature>
<dbReference type="Gene3D" id="3.40.50.2300">
    <property type="match status" value="2"/>
</dbReference>
<evidence type="ECO:0000256" key="3">
    <source>
        <dbReference type="ARBA" id="ARBA00022729"/>
    </source>
</evidence>
<dbReference type="PROSITE" id="PS51257">
    <property type="entry name" value="PROKAR_LIPOPROTEIN"/>
    <property type="match status" value="1"/>
</dbReference>
<comment type="similarity">
    <text evidence="2">Belongs to the bacterial solute-binding protein 2 family.</text>
</comment>
<dbReference type="CDD" id="cd06324">
    <property type="entry name" value="PBP1_ABC_sugar_binding-like"/>
    <property type="match status" value="1"/>
</dbReference>
<dbReference type="InterPro" id="IPR028082">
    <property type="entry name" value="Peripla_BP_I"/>
</dbReference>
<accession>A0ABM6Q6P9</accession>
<protein>
    <submittedName>
        <fullName evidence="6">Sugar ABC transporter substrate-binding protein</fullName>
    </submittedName>
</protein>
<evidence type="ECO:0000313" key="6">
    <source>
        <dbReference type="EMBL" id="AUG52194.1"/>
    </source>
</evidence>
<proteinExistence type="inferred from homology"/>
<evidence type="ECO:0000256" key="4">
    <source>
        <dbReference type="SAM" id="SignalP"/>
    </source>
</evidence>
<dbReference type="PANTHER" id="PTHR46847:SF2">
    <property type="entry name" value="ABC TRANSPORTER SUGAR-BINDING PROTEIN"/>
    <property type="match status" value="1"/>
</dbReference>
<dbReference type="PANTHER" id="PTHR46847">
    <property type="entry name" value="D-ALLOSE-BINDING PERIPLASMIC PROTEIN-RELATED"/>
    <property type="match status" value="1"/>
</dbReference>
<feature type="signal peptide" evidence="4">
    <location>
        <begin position="1"/>
        <end position="24"/>
    </location>
</feature>
<evidence type="ECO:0000256" key="2">
    <source>
        <dbReference type="ARBA" id="ARBA00007639"/>
    </source>
</evidence>
<feature type="chain" id="PRO_5046097802" evidence="4">
    <location>
        <begin position="25"/>
        <end position="377"/>
    </location>
</feature>
<keyword evidence="3 4" id="KW-0732">Signal</keyword>